<organism evidence="1 2">
    <name type="scientific">Penaeus vannamei</name>
    <name type="common">Whiteleg shrimp</name>
    <name type="synonym">Litopenaeus vannamei</name>
    <dbReference type="NCBI Taxonomy" id="6689"/>
    <lineage>
        <taxon>Eukaryota</taxon>
        <taxon>Metazoa</taxon>
        <taxon>Ecdysozoa</taxon>
        <taxon>Arthropoda</taxon>
        <taxon>Crustacea</taxon>
        <taxon>Multicrustacea</taxon>
        <taxon>Malacostraca</taxon>
        <taxon>Eumalacostraca</taxon>
        <taxon>Eucarida</taxon>
        <taxon>Decapoda</taxon>
        <taxon>Dendrobranchiata</taxon>
        <taxon>Penaeoidea</taxon>
        <taxon>Penaeidae</taxon>
        <taxon>Penaeus</taxon>
    </lineage>
</organism>
<dbReference type="OrthoDB" id="6022258at2759"/>
<protein>
    <submittedName>
        <fullName evidence="1">Uncharacterized protein</fullName>
    </submittedName>
</protein>
<gene>
    <name evidence="1" type="ORF">C7M84_004741</name>
</gene>
<reference evidence="1 2" key="1">
    <citation type="submission" date="2018-04" db="EMBL/GenBank/DDBJ databases">
        <authorList>
            <person name="Zhang X."/>
            <person name="Yuan J."/>
            <person name="Li F."/>
            <person name="Xiang J."/>
        </authorList>
    </citation>
    <scope>NUCLEOTIDE SEQUENCE [LARGE SCALE GENOMIC DNA]</scope>
    <source>
        <tissue evidence="1">Muscle</tissue>
    </source>
</reference>
<name>A0A3R7MAL8_PENVA</name>
<evidence type="ECO:0000313" key="1">
    <source>
        <dbReference type="EMBL" id="ROT76651.1"/>
    </source>
</evidence>
<proteinExistence type="predicted"/>
<dbReference type="STRING" id="6689.A0A3R7MAL8"/>
<keyword evidence="2" id="KW-1185">Reference proteome</keyword>
<comment type="caution">
    <text evidence="1">The sequence shown here is derived from an EMBL/GenBank/DDBJ whole genome shotgun (WGS) entry which is preliminary data.</text>
</comment>
<accession>A0A3R7MAL8</accession>
<dbReference type="Proteomes" id="UP000283509">
    <property type="component" value="Unassembled WGS sequence"/>
</dbReference>
<reference evidence="1 2" key="2">
    <citation type="submission" date="2019-01" db="EMBL/GenBank/DDBJ databases">
        <title>The decoding of complex shrimp genome reveals the adaptation for benthos swimmer, frequently molting mechanism and breeding impact on genome.</title>
        <authorList>
            <person name="Sun Y."/>
            <person name="Gao Y."/>
            <person name="Yu Y."/>
        </authorList>
    </citation>
    <scope>NUCLEOTIDE SEQUENCE [LARGE SCALE GENOMIC DNA]</scope>
    <source>
        <tissue evidence="1">Muscle</tissue>
    </source>
</reference>
<sequence length="1434" mass="156116">MYDQAIRYVQELSLQEEIISWKSYRTGAWDYLLLASRNLVRVYVQLGTYYEPLQDLLPAAGMTHFEGIVPVNIPQYQSKFLLLAGSGSQTVAYAFKGPQHARGEVYAALRQQLDMVFAGDLGVAIKDWDMGSLYSRNSSMVILPGESGLVRDLFENQVFIVGTAEERLAHSVEGKTEIAGEITIRDVNVDIEIADLENRLINLDSELRTMNDTLDDAVSIHGSERVVEGSKTVVQGGLSAGILFAQQATLQDSVDVSGEHYPLTQTLLSIVRVNDSRKISGKKTFTSGLNITHLDAGFLDDISVSDILTTSGSQQVSGTVTMNTLRAHTVTLPDGGTVGGVDLSEELVLLDGDATLDQCIFGSGALVRGNVEVLSSIVSNMNVTHLFEDSLRVSGGSVSGTLLFNGNLSVEHLEAGAIMGVNTTEFMSTTVFINRPATLEGVLSVPLQVTVENDMLIRGLVNGEPFPGNDFLLRTTSTSLNFGSKSFHNVSFGTVSLLPGAKVDGLDTSSLVTLDTPQNITGRKVFTQGIEVLGDLDIDMKRIDGVNLDNLNASLSNSSHLEDLMIDLVFEQPVQVPALSYSGNLNGLDLLEIADDIVYDDEPLAVLSGLKLFTGGELEITSADFESTFNGHRFEDIVTTSSTNQNITADYIFHNLEAKKNLTLENFNGIQLDDIAAIALKNLGNHSFVNINFHEEVNVSHLDLRGTVNSLNVDEVLDDAVSLQDLSVDIVGKKNFTSNTTFSTINLTKLNDRTFDDFLSHSILRSSPSANFTSDITVNGTMTTTSLVSSSVAVQGTIDGVDHKNLLENAVYVNQDYHFNKSILFSGNISSFGDINVNSLNEADLMTDYLLVSRSQNFTREVTMNNIITSNVSVGGKVNGYYLPDEVRTTMKQIPGQTVTGSMIITTPVEVLNQVHVTGLTGNDEDWVDLSEQVIYLNESAEIQGSLTFSKPLRAANVTSTSSVLSGVDVEELFAKAWYVDAPALITADLSFMAPVQLLDGLVCKVEHTTEGICKLLNDTEAAISRFNALQNMRKTDFAEQCPSATQMFAKLEDSIFEGDHFVSVREASTPFAHHASTSFTVSEMGEISGTTYVIMSWEGRCDSTLFEFNSTSGALEPRQTLHESGYGHDWLFIETLDQAFVVMSASDENNSCSQRSTVVFEMIDGQLVTYQELHAGDRLTKTHEKNGDLKLSLYSAARTWVYLFNSTTRLFEEIDSVDRQFDVATSLTTQDGVSVLFRSAGGLGSIQVEGFVEQVAAVDVARVEDAALVEQHGHVFLVAAVTQSLTTGDTHHVELYSVDIVKGEVAWRDSAQLSTSASVTAFHAGSESSGSAVVLAVQEDRFPAVFTILGEKLRQTTELSTPRVRWSLYINVPGQPFPAVPRHYVLLGQEGNGTVLARLEMLGRAVPKHDLTCDLSSFTDLESFSNLDKIRSL</sequence>
<evidence type="ECO:0000313" key="2">
    <source>
        <dbReference type="Proteomes" id="UP000283509"/>
    </source>
</evidence>
<dbReference type="EMBL" id="QCYY01001624">
    <property type="protein sequence ID" value="ROT76651.1"/>
    <property type="molecule type" value="Genomic_DNA"/>
</dbReference>